<accession>A0AA49JXE2</accession>
<accession>A0AA49Q856</accession>
<dbReference type="PANTHER" id="PTHR42830">
    <property type="entry name" value="OSMOTICALLY INDUCIBLE FAMILY PROTEIN"/>
    <property type="match status" value="1"/>
</dbReference>
<dbReference type="InterPro" id="IPR052707">
    <property type="entry name" value="OsmC_Ohr_Peroxiredoxin"/>
</dbReference>
<protein>
    <submittedName>
        <fullName evidence="2">OsmC family protein</fullName>
    </submittedName>
</protein>
<keyword evidence="3" id="KW-1185">Reference proteome</keyword>
<evidence type="ECO:0000313" key="3">
    <source>
        <dbReference type="Proteomes" id="UP001229955"/>
    </source>
</evidence>
<dbReference type="EMBL" id="CP130613">
    <property type="protein sequence ID" value="WKW16468.1"/>
    <property type="molecule type" value="Genomic_DNA"/>
</dbReference>
<reference evidence="2" key="1">
    <citation type="submission" date="2023-07" db="EMBL/GenBank/DDBJ databases">
        <authorList>
            <person name="Haufschild T."/>
            <person name="Kallscheuer N."/>
            <person name="Hammer J."/>
            <person name="Kohn T."/>
            <person name="Kabuu M."/>
            <person name="Jogler M."/>
            <person name="Wohfarth N."/>
            <person name="Heuer A."/>
            <person name="Rohde M."/>
            <person name="van Teeseling M.C.F."/>
            <person name="Jogler C."/>
        </authorList>
    </citation>
    <scope>NUCLEOTIDE SEQUENCE</scope>
    <source>
        <strain evidence="1">Strain 138</strain>
        <strain evidence="2">Strain 318</strain>
    </source>
</reference>
<dbReference type="RefSeq" id="WP_367886400.1">
    <property type="nucleotide sequence ID" value="NZ_CP130612.1"/>
</dbReference>
<evidence type="ECO:0000313" key="2">
    <source>
        <dbReference type="EMBL" id="WKW16468.1"/>
    </source>
</evidence>
<evidence type="ECO:0000313" key="1">
    <source>
        <dbReference type="EMBL" id="WKW13562.1"/>
    </source>
</evidence>
<sequence>MGTYYATIKWNRGSDEFLRQKYSRGHTWHFDEGITVPASASPLVMRAPLSVAAAVDPEEALVAALSSCHMLFALSLLSKLGAVVESYEDAAEGVMEKRADGKTALTRVTLRPVITVSANAPDAESFAKIHHDAHEECYIANSVNFPVLVEPQLVLR</sequence>
<dbReference type="Proteomes" id="UP001229955">
    <property type="component" value="Chromosome"/>
</dbReference>
<dbReference type="InterPro" id="IPR015946">
    <property type="entry name" value="KH_dom-like_a/b"/>
</dbReference>
<dbReference type="PANTHER" id="PTHR42830:SF2">
    <property type="entry name" value="OSMC_OHR FAMILY PROTEIN"/>
    <property type="match status" value="1"/>
</dbReference>
<dbReference type="EMBL" id="CP130612">
    <property type="protein sequence ID" value="WKW13562.1"/>
    <property type="molecule type" value="Genomic_DNA"/>
</dbReference>
<name>A0AA49Q856_9BACT</name>
<dbReference type="Pfam" id="PF02566">
    <property type="entry name" value="OsmC"/>
    <property type="match status" value="1"/>
</dbReference>
<dbReference type="SUPFAM" id="SSF82784">
    <property type="entry name" value="OsmC-like"/>
    <property type="match status" value="1"/>
</dbReference>
<dbReference type="InterPro" id="IPR003718">
    <property type="entry name" value="OsmC/Ohr_fam"/>
</dbReference>
<gene>
    <name evidence="1" type="ORF">Strain138_002886</name>
    <name evidence="2" type="ORF">Strain318_002884</name>
</gene>
<dbReference type="AlphaFoldDB" id="A0AA49Q856"/>
<proteinExistence type="predicted"/>
<dbReference type="Gene3D" id="3.30.300.20">
    <property type="match status" value="1"/>
</dbReference>
<organism evidence="2 3">
    <name type="scientific">Pseudogemmatithrix spongiicola</name>
    <dbReference type="NCBI Taxonomy" id="3062599"/>
    <lineage>
        <taxon>Bacteria</taxon>
        <taxon>Pseudomonadati</taxon>
        <taxon>Gemmatimonadota</taxon>
        <taxon>Gemmatimonadia</taxon>
        <taxon>Gemmatimonadales</taxon>
        <taxon>Gemmatimonadaceae</taxon>
        <taxon>Pseudogemmatithrix</taxon>
    </lineage>
</organism>
<dbReference type="InterPro" id="IPR036102">
    <property type="entry name" value="OsmC/Ohrsf"/>
</dbReference>
<dbReference type="KEGG" id="pspc:Strain318_002884"/>